<proteinExistence type="predicted"/>
<dbReference type="AlphaFoldDB" id="A0A6G9YKF4"/>
<feature type="region of interest" description="Disordered" evidence="1">
    <location>
        <begin position="11"/>
        <end position="49"/>
    </location>
</feature>
<dbReference type="InterPro" id="IPR038389">
    <property type="entry name" value="PSMG2_sf"/>
</dbReference>
<dbReference type="Pfam" id="PF09754">
    <property type="entry name" value="PAC2"/>
    <property type="match status" value="1"/>
</dbReference>
<dbReference type="Gene3D" id="1.10.287.100">
    <property type="match status" value="1"/>
</dbReference>
<protein>
    <recommendedName>
        <fullName evidence="4">PAC2 family protein</fullName>
    </recommendedName>
</protein>
<feature type="compositionally biased region" description="Low complexity" evidence="1">
    <location>
        <begin position="11"/>
        <end position="40"/>
    </location>
</feature>
<evidence type="ECO:0000313" key="2">
    <source>
        <dbReference type="EMBL" id="QIS13785.1"/>
    </source>
</evidence>
<dbReference type="EMBL" id="CP046172">
    <property type="protein sequence ID" value="QIS13785.1"/>
    <property type="molecule type" value="Genomic_DNA"/>
</dbReference>
<reference evidence="2 3" key="1">
    <citation type="journal article" date="2019" name="ACS Chem. Biol.">
        <title>Identification and Mobilization of a Cryptic Antibiotic Biosynthesis Gene Locus from a Human-Pathogenic Nocardia Isolate.</title>
        <authorList>
            <person name="Herisse M."/>
            <person name="Ishida K."/>
            <person name="Porter J.L."/>
            <person name="Howden B."/>
            <person name="Hertweck C."/>
            <person name="Stinear T.P."/>
            <person name="Pidot S.J."/>
        </authorList>
    </citation>
    <scope>NUCLEOTIDE SEQUENCE [LARGE SCALE GENOMIC DNA]</scope>
    <source>
        <strain evidence="2 3">AUSMDU00012717</strain>
    </source>
</reference>
<sequence length="455" mass="49337">MMCRFAAGAAATASPGTSDAHPPSSAAPAVSSATPATAAPGYPLRENGTVTPPLCQTRQARPRCHAVGRRLGVPPEAISSRVPGVEKRAAGMCVVSWLLPRRVADVQRCAGRRRHGGQWTVVPPHRSLWCGSVLPRRKEYAMDYESRMYELEFPAPQLSSADGSGPVLVHGLEGFTDAGHAVRLATTHLRESLESELVASFDVDELLDYRSRRPLMTFKTDHFSDYAEPELNLWALRDTDGTPFLLLAGLEPDLRWEKFVTAVRLLAEQLGVRRTIGLSAIPMAIPHTRPLGVTAHSSDRDLISDHQRWPGELQVPGSASSLLEFRMAQHGHESVGFSVHVPHYLAQTAYPEAAQTLLENVADNAGLELPLAALGEAAARVREQVNEHIAGNSEVETVVHALERQYDSFVTAQESQSSLLAGDGELPSGDELGAEFERFLAEQGGYGGGESDERR</sequence>
<dbReference type="KEGG" id="nah:F5544_29700"/>
<dbReference type="Gene3D" id="3.40.50.10900">
    <property type="entry name" value="PAC-like subunit"/>
    <property type="match status" value="1"/>
</dbReference>
<gene>
    <name evidence="2" type="ORF">F5544_29700</name>
</gene>
<dbReference type="Proteomes" id="UP000503540">
    <property type="component" value="Chromosome"/>
</dbReference>
<keyword evidence="3" id="KW-1185">Reference proteome</keyword>
<dbReference type="SUPFAM" id="SSF159659">
    <property type="entry name" value="Cgl1923-like"/>
    <property type="match status" value="1"/>
</dbReference>
<evidence type="ECO:0000256" key="1">
    <source>
        <dbReference type="SAM" id="MobiDB-lite"/>
    </source>
</evidence>
<evidence type="ECO:0000313" key="3">
    <source>
        <dbReference type="Proteomes" id="UP000503540"/>
    </source>
</evidence>
<name>A0A6G9YKF4_9NOCA</name>
<evidence type="ECO:0008006" key="4">
    <source>
        <dbReference type="Google" id="ProtNLM"/>
    </source>
</evidence>
<dbReference type="InterPro" id="IPR019151">
    <property type="entry name" value="Proteasome_assmbl_chaperone_2"/>
</dbReference>
<accession>A0A6G9YKF4</accession>
<organism evidence="2 3">
    <name type="scientific">Nocardia arthritidis</name>
    <dbReference type="NCBI Taxonomy" id="228602"/>
    <lineage>
        <taxon>Bacteria</taxon>
        <taxon>Bacillati</taxon>
        <taxon>Actinomycetota</taxon>
        <taxon>Actinomycetes</taxon>
        <taxon>Mycobacteriales</taxon>
        <taxon>Nocardiaceae</taxon>
        <taxon>Nocardia</taxon>
    </lineage>
</organism>